<feature type="chain" id="PRO_5013390852" evidence="1">
    <location>
        <begin position="27"/>
        <end position="227"/>
    </location>
</feature>
<proteinExistence type="predicted"/>
<dbReference type="InterPro" id="IPR029058">
    <property type="entry name" value="AB_hydrolase_fold"/>
</dbReference>
<dbReference type="Gene3D" id="3.40.50.1820">
    <property type="entry name" value="alpha/beta hydrolase"/>
    <property type="match status" value="1"/>
</dbReference>
<dbReference type="AlphaFoldDB" id="A0A1Y2GG72"/>
<dbReference type="RefSeq" id="XP_021879068.1">
    <property type="nucleotide sequence ID" value="XM_022026701.1"/>
</dbReference>
<evidence type="ECO:0000313" key="2">
    <source>
        <dbReference type="EMBL" id="ORZ09978.1"/>
    </source>
</evidence>
<dbReference type="GO" id="GO:0016787">
    <property type="term" value="F:hydrolase activity"/>
    <property type="evidence" value="ECO:0007669"/>
    <property type="project" value="UniProtKB-KW"/>
</dbReference>
<dbReference type="Pfam" id="PF01674">
    <property type="entry name" value="Lipase_2"/>
    <property type="match status" value="1"/>
</dbReference>
<dbReference type="EMBL" id="MCFF01000032">
    <property type="protein sequence ID" value="ORZ09978.1"/>
    <property type="molecule type" value="Genomic_DNA"/>
</dbReference>
<name>A0A1Y2GG72_9FUNG</name>
<evidence type="ECO:0000313" key="3">
    <source>
        <dbReference type="Proteomes" id="UP000193648"/>
    </source>
</evidence>
<keyword evidence="3" id="KW-1185">Reference proteome</keyword>
<evidence type="ECO:0000256" key="1">
    <source>
        <dbReference type="SAM" id="SignalP"/>
    </source>
</evidence>
<dbReference type="Proteomes" id="UP000193648">
    <property type="component" value="Unassembled WGS sequence"/>
</dbReference>
<protein>
    <submittedName>
        <fullName evidence="2">Alpha/Beta hydrolase protein</fullName>
    </submittedName>
</protein>
<dbReference type="InParanoid" id="A0A1Y2GG72"/>
<keyword evidence="1" id="KW-0732">Signal</keyword>
<dbReference type="SUPFAM" id="SSF53474">
    <property type="entry name" value="alpha/beta-Hydrolases"/>
    <property type="match status" value="1"/>
</dbReference>
<sequence>MKFFTPSVVSFAATLLFSLSAIKVHSLPTGPTLEKHAIEGLNNYNCKLTPAHPRPVILLHGTGLNVYSWSLFAPEMAKRGYCVFALTYGRYIRFSGLGGMAPIEDSAREIGAFADEVMRKMNVSQVDIVGHSQGGILTRYWIKYLDGAGKVYRHVGVVSSHHGTTLYGIATLGTALGLSYLLQVFADLFAPSLFQQVMNSTFIQKLNAGGDTSPGVIESNIATKYVF</sequence>
<dbReference type="STRING" id="64571.A0A1Y2GG72"/>
<reference evidence="2 3" key="1">
    <citation type="submission" date="2016-07" db="EMBL/GenBank/DDBJ databases">
        <title>Pervasive Adenine N6-methylation of Active Genes in Fungi.</title>
        <authorList>
            <consortium name="DOE Joint Genome Institute"/>
            <person name="Mondo S.J."/>
            <person name="Dannebaum R.O."/>
            <person name="Kuo R.C."/>
            <person name="Labutti K."/>
            <person name="Haridas S."/>
            <person name="Kuo A."/>
            <person name="Salamov A."/>
            <person name="Ahrendt S.R."/>
            <person name="Lipzen A."/>
            <person name="Sullivan W."/>
            <person name="Andreopoulos W.B."/>
            <person name="Clum A."/>
            <person name="Lindquist E."/>
            <person name="Daum C."/>
            <person name="Ramamoorthy G.K."/>
            <person name="Gryganskyi A."/>
            <person name="Culley D."/>
            <person name="Magnuson J.K."/>
            <person name="James T.Y."/>
            <person name="O'Malley M.A."/>
            <person name="Stajich J.E."/>
            <person name="Spatafora J.W."/>
            <person name="Visel A."/>
            <person name="Grigoriev I.V."/>
        </authorList>
    </citation>
    <scope>NUCLEOTIDE SEQUENCE [LARGE SCALE GENOMIC DNA]</scope>
    <source>
        <strain evidence="2 3">NRRL 3116</strain>
    </source>
</reference>
<keyword evidence="2" id="KW-0378">Hydrolase</keyword>
<accession>A0A1Y2GG72</accession>
<feature type="signal peptide" evidence="1">
    <location>
        <begin position="1"/>
        <end position="26"/>
    </location>
</feature>
<dbReference type="OrthoDB" id="9974421at2759"/>
<dbReference type="GeneID" id="33568544"/>
<dbReference type="GO" id="GO:0016042">
    <property type="term" value="P:lipid catabolic process"/>
    <property type="evidence" value="ECO:0007669"/>
    <property type="project" value="InterPro"/>
</dbReference>
<comment type="caution">
    <text evidence="2">The sequence shown here is derived from an EMBL/GenBank/DDBJ whole genome shotgun (WGS) entry which is preliminary data.</text>
</comment>
<dbReference type="InterPro" id="IPR002918">
    <property type="entry name" value="Lipase_EstA/Esterase_EstB"/>
</dbReference>
<organism evidence="2 3">
    <name type="scientific">Lobosporangium transversale</name>
    <dbReference type="NCBI Taxonomy" id="64571"/>
    <lineage>
        <taxon>Eukaryota</taxon>
        <taxon>Fungi</taxon>
        <taxon>Fungi incertae sedis</taxon>
        <taxon>Mucoromycota</taxon>
        <taxon>Mortierellomycotina</taxon>
        <taxon>Mortierellomycetes</taxon>
        <taxon>Mortierellales</taxon>
        <taxon>Mortierellaceae</taxon>
        <taxon>Lobosporangium</taxon>
    </lineage>
</organism>
<gene>
    <name evidence="2" type="ORF">BCR41DRAFT_372581</name>
</gene>